<feature type="transmembrane region" description="Helical" evidence="1">
    <location>
        <begin position="35"/>
        <end position="55"/>
    </location>
</feature>
<organism evidence="2">
    <name type="scientific">viral metagenome</name>
    <dbReference type="NCBI Taxonomy" id="1070528"/>
    <lineage>
        <taxon>unclassified sequences</taxon>
        <taxon>metagenomes</taxon>
        <taxon>organismal metagenomes</taxon>
    </lineage>
</organism>
<protein>
    <submittedName>
        <fullName evidence="2">Uncharacterized protein</fullName>
    </submittedName>
</protein>
<feature type="transmembrane region" description="Helical" evidence="1">
    <location>
        <begin position="6"/>
        <end position="23"/>
    </location>
</feature>
<keyword evidence="1" id="KW-1133">Transmembrane helix</keyword>
<dbReference type="AlphaFoldDB" id="A0A6C0HVD2"/>
<evidence type="ECO:0000256" key="1">
    <source>
        <dbReference type="SAM" id="Phobius"/>
    </source>
</evidence>
<reference evidence="2" key="1">
    <citation type="journal article" date="2020" name="Nature">
        <title>Giant virus diversity and host interactions through global metagenomics.</title>
        <authorList>
            <person name="Schulz F."/>
            <person name="Roux S."/>
            <person name="Paez-Espino D."/>
            <person name="Jungbluth S."/>
            <person name="Walsh D.A."/>
            <person name="Denef V.J."/>
            <person name="McMahon K.D."/>
            <person name="Konstantinidis K.T."/>
            <person name="Eloe-Fadrosh E.A."/>
            <person name="Kyrpides N.C."/>
            <person name="Woyke T."/>
        </authorList>
    </citation>
    <scope>NUCLEOTIDE SEQUENCE</scope>
    <source>
        <strain evidence="2">GVMAG-M-3300023184-16</strain>
    </source>
</reference>
<keyword evidence="1" id="KW-0472">Membrane</keyword>
<evidence type="ECO:0000313" key="2">
    <source>
        <dbReference type="EMBL" id="QHT84096.1"/>
    </source>
</evidence>
<name>A0A6C0HVD2_9ZZZZ</name>
<dbReference type="EMBL" id="MN740015">
    <property type="protein sequence ID" value="QHT84096.1"/>
    <property type="molecule type" value="Genomic_DNA"/>
</dbReference>
<keyword evidence="1" id="KW-0812">Transmembrane</keyword>
<accession>A0A6C0HVD2</accession>
<sequence>MDFFVPIFACILFLLVKIIEMKFVEKEITSIKFMVRDTIVVFLVTTVSVFLYGTYFHSIHDFMNMVTNTKTIPVVIAPEIFTDSPGF</sequence>
<proteinExistence type="predicted"/>